<feature type="region of interest" description="Disordered" evidence="6">
    <location>
        <begin position="273"/>
        <end position="312"/>
    </location>
</feature>
<feature type="transmembrane region" description="Helical" evidence="7">
    <location>
        <begin position="55"/>
        <end position="79"/>
    </location>
</feature>
<dbReference type="GeneTree" id="ENSGT00940000158610"/>
<dbReference type="GO" id="GO:0005886">
    <property type="term" value="C:plasma membrane"/>
    <property type="evidence" value="ECO:0007669"/>
    <property type="project" value="TreeGrafter"/>
</dbReference>
<dbReference type="Gene3D" id="1.20.144.10">
    <property type="entry name" value="Phosphatidic acid phosphatase type 2/haloperoxidase"/>
    <property type="match status" value="1"/>
</dbReference>
<dbReference type="Pfam" id="PF01569">
    <property type="entry name" value="PAP2"/>
    <property type="match status" value="1"/>
</dbReference>
<feature type="signal peptide" evidence="8">
    <location>
        <begin position="1"/>
        <end position="21"/>
    </location>
</feature>
<evidence type="ECO:0000256" key="6">
    <source>
        <dbReference type="SAM" id="MobiDB-lite"/>
    </source>
</evidence>
<evidence type="ECO:0000313" key="10">
    <source>
        <dbReference type="Ensembl" id="ENSKMAP00000027958.1"/>
    </source>
</evidence>
<dbReference type="GO" id="GO:0006644">
    <property type="term" value="P:phospholipid metabolic process"/>
    <property type="evidence" value="ECO:0007669"/>
    <property type="project" value="InterPro"/>
</dbReference>
<keyword evidence="11" id="KW-1185">Reference proteome</keyword>
<name>A0A3Q3BD49_KRYMA</name>
<evidence type="ECO:0000256" key="3">
    <source>
        <dbReference type="ARBA" id="ARBA00022692"/>
    </source>
</evidence>
<feature type="transmembrane region" description="Helical" evidence="7">
    <location>
        <begin position="112"/>
        <end position="132"/>
    </location>
</feature>
<proteinExistence type="inferred from homology"/>
<sequence length="312" mass="34386">MLYFQVVILAATLMLVYYCEFTDTFSPAQQGFVCNDPALSKPDPGPEQDSRVQPVILYSVVSGLPVVLISGVEVFLFLLQSHSNNLYDYEKIVVMWDCFYLNPMVRRTSRFLGVYVFGLFATDVFVSAGQLVTGSLAPYFLSVCQLNSTAVDCQDTMPFVWETDACTGDPDDITRARKTFPSKEAALSLYTAVYLAMYIMSCTSSFGSYLLGPFGSLSLVSLAALTGINRVAENRNHWSDVIAGQAIGAGIAIFLVVFVVQYFKKRRVSLPVSHSDVGTTDTDEVSPHMNHSVETSDKYVTSESPRAFTEVT</sequence>
<dbReference type="SUPFAM" id="SSF48317">
    <property type="entry name" value="Acid phosphatase/Vanadium-dependent haloperoxidase"/>
    <property type="match status" value="1"/>
</dbReference>
<dbReference type="PANTHER" id="PTHR10165">
    <property type="entry name" value="LIPID PHOSPHATE PHOSPHATASE"/>
    <property type="match status" value="1"/>
</dbReference>
<dbReference type="SMART" id="SM00014">
    <property type="entry name" value="acidPPc"/>
    <property type="match status" value="1"/>
</dbReference>
<comment type="subcellular location">
    <subcellularLocation>
        <location evidence="1">Membrane</location>
        <topology evidence="1">Multi-pass membrane protein</topology>
    </subcellularLocation>
</comment>
<keyword evidence="4 7" id="KW-1133">Transmembrane helix</keyword>
<keyword evidence="3 7" id="KW-0812">Transmembrane</keyword>
<dbReference type="CDD" id="cd03384">
    <property type="entry name" value="PAP2_wunen"/>
    <property type="match status" value="1"/>
</dbReference>
<dbReference type="InterPro" id="IPR000326">
    <property type="entry name" value="PAP2/HPO"/>
</dbReference>
<protein>
    <submittedName>
        <fullName evidence="10">Phospholipid phosphatase-related protein type 5-like</fullName>
    </submittedName>
</protein>
<keyword evidence="5 7" id="KW-0472">Membrane</keyword>
<dbReference type="InterPro" id="IPR036938">
    <property type="entry name" value="PAP2/HPO_sf"/>
</dbReference>
<feature type="domain" description="Phosphatidic acid phosphatase type 2/haloperoxidase" evidence="9">
    <location>
        <begin position="112"/>
        <end position="256"/>
    </location>
</feature>
<reference evidence="10" key="1">
    <citation type="submission" date="2025-08" db="UniProtKB">
        <authorList>
            <consortium name="Ensembl"/>
        </authorList>
    </citation>
    <scope>IDENTIFICATION</scope>
</reference>
<dbReference type="OrthoDB" id="8907274at2759"/>
<dbReference type="InterPro" id="IPR043216">
    <property type="entry name" value="PAP-like"/>
</dbReference>
<evidence type="ECO:0000256" key="7">
    <source>
        <dbReference type="SAM" id="Phobius"/>
    </source>
</evidence>
<feature type="transmembrane region" description="Helical" evidence="7">
    <location>
        <begin position="185"/>
        <end position="202"/>
    </location>
</feature>
<dbReference type="STRING" id="37003.ENSKMAP00000027958"/>
<evidence type="ECO:0000259" key="9">
    <source>
        <dbReference type="SMART" id="SM00014"/>
    </source>
</evidence>
<dbReference type="GO" id="GO:0008195">
    <property type="term" value="F:phosphatidate phosphatase activity"/>
    <property type="evidence" value="ECO:0007669"/>
    <property type="project" value="TreeGrafter"/>
</dbReference>
<dbReference type="GO" id="GO:0007165">
    <property type="term" value="P:signal transduction"/>
    <property type="evidence" value="ECO:0007669"/>
    <property type="project" value="TreeGrafter"/>
</dbReference>
<keyword evidence="8" id="KW-0732">Signal</keyword>
<dbReference type="GO" id="GO:0046839">
    <property type="term" value="P:phospholipid dephosphorylation"/>
    <property type="evidence" value="ECO:0007669"/>
    <property type="project" value="TreeGrafter"/>
</dbReference>
<dbReference type="OMA" id="EYRNHWT"/>
<evidence type="ECO:0000256" key="5">
    <source>
        <dbReference type="ARBA" id="ARBA00023136"/>
    </source>
</evidence>
<feature type="transmembrane region" description="Helical" evidence="7">
    <location>
        <begin position="209"/>
        <end position="229"/>
    </location>
</feature>
<dbReference type="KEGG" id="kmr:108238582"/>
<dbReference type="Ensembl" id="ENSKMAT00000028311.1">
    <property type="protein sequence ID" value="ENSKMAP00000027958.1"/>
    <property type="gene ID" value="ENSKMAG00000020740.1"/>
</dbReference>
<evidence type="ECO:0000256" key="4">
    <source>
        <dbReference type="ARBA" id="ARBA00022989"/>
    </source>
</evidence>
<feature type="transmembrane region" description="Helical" evidence="7">
    <location>
        <begin position="241"/>
        <end position="263"/>
    </location>
</feature>
<dbReference type="Proteomes" id="UP000264800">
    <property type="component" value="Unplaced"/>
</dbReference>
<evidence type="ECO:0000256" key="1">
    <source>
        <dbReference type="ARBA" id="ARBA00004141"/>
    </source>
</evidence>
<feature type="chain" id="PRO_5018690163" evidence="8">
    <location>
        <begin position="22"/>
        <end position="312"/>
    </location>
</feature>
<dbReference type="AlphaFoldDB" id="A0A3Q3BD49"/>
<dbReference type="RefSeq" id="XP_017276268.1">
    <property type="nucleotide sequence ID" value="XM_017420779.3"/>
</dbReference>
<comment type="similarity">
    <text evidence="2">Belongs to the PA-phosphatase related phosphoesterase family.</text>
</comment>
<dbReference type="PANTHER" id="PTHR10165:SF102">
    <property type="entry name" value="PHOSPHATIDIC ACID PHOSPHATASE TYPE 2_HALOPEROXIDASE DOMAIN-CONTAINING PROTEIN"/>
    <property type="match status" value="1"/>
</dbReference>
<evidence type="ECO:0000313" key="11">
    <source>
        <dbReference type="Proteomes" id="UP000264800"/>
    </source>
</evidence>
<accession>A0A3Q3BD49</accession>
<reference evidence="10" key="2">
    <citation type="submission" date="2025-09" db="UniProtKB">
        <authorList>
            <consortium name="Ensembl"/>
        </authorList>
    </citation>
    <scope>IDENTIFICATION</scope>
</reference>
<evidence type="ECO:0000256" key="8">
    <source>
        <dbReference type="SAM" id="SignalP"/>
    </source>
</evidence>
<evidence type="ECO:0000256" key="2">
    <source>
        <dbReference type="ARBA" id="ARBA00008816"/>
    </source>
</evidence>
<organism evidence="10 11">
    <name type="scientific">Kryptolebias marmoratus</name>
    <name type="common">Mangrove killifish</name>
    <name type="synonym">Rivulus marmoratus</name>
    <dbReference type="NCBI Taxonomy" id="37003"/>
    <lineage>
        <taxon>Eukaryota</taxon>
        <taxon>Metazoa</taxon>
        <taxon>Chordata</taxon>
        <taxon>Craniata</taxon>
        <taxon>Vertebrata</taxon>
        <taxon>Euteleostomi</taxon>
        <taxon>Actinopterygii</taxon>
        <taxon>Neopterygii</taxon>
        <taxon>Teleostei</taxon>
        <taxon>Neoteleostei</taxon>
        <taxon>Acanthomorphata</taxon>
        <taxon>Ovalentaria</taxon>
        <taxon>Atherinomorphae</taxon>
        <taxon>Cyprinodontiformes</taxon>
        <taxon>Rivulidae</taxon>
        <taxon>Kryptolebias</taxon>
    </lineage>
</organism>
<dbReference type="GeneID" id="108238582"/>